<dbReference type="PANTHER" id="PTHR10954:SF18">
    <property type="entry name" value="RIBONUCLEASE HII"/>
    <property type="match status" value="1"/>
</dbReference>
<feature type="binding site" evidence="14 15">
    <location>
        <position position="80"/>
    </location>
    <ligand>
        <name>a divalent metal cation</name>
        <dbReference type="ChEBI" id="CHEBI:60240"/>
    </ligand>
</feature>
<dbReference type="EC" id="3.1.26.4" evidence="6 14"/>
<gene>
    <name evidence="14" type="primary">rnhB</name>
    <name evidence="18" type="ORF">DCM90_01175</name>
</gene>
<dbReference type="Gene3D" id="3.30.420.10">
    <property type="entry name" value="Ribonuclease H-like superfamily/Ribonuclease H"/>
    <property type="match status" value="1"/>
</dbReference>
<evidence type="ECO:0000256" key="12">
    <source>
        <dbReference type="ARBA" id="ARBA00022801"/>
    </source>
</evidence>
<dbReference type="RefSeq" id="WP_109249532.1">
    <property type="nucleotide sequence ID" value="NZ_QCXQ01000001.1"/>
</dbReference>
<evidence type="ECO:0000259" key="17">
    <source>
        <dbReference type="PROSITE" id="PS51975"/>
    </source>
</evidence>
<comment type="function">
    <text evidence="3 14 16">Endonuclease that specifically degrades the RNA of RNA-DNA hybrids.</text>
</comment>
<keyword evidence="12 14" id="KW-0378">Hydrolase</keyword>
<organism evidence="18 19">
    <name type="scientific">Levilactobacillus bambusae</name>
    <dbReference type="NCBI Taxonomy" id="2024736"/>
    <lineage>
        <taxon>Bacteria</taxon>
        <taxon>Bacillati</taxon>
        <taxon>Bacillota</taxon>
        <taxon>Bacilli</taxon>
        <taxon>Lactobacillales</taxon>
        <taxon>Lactobacillaceae</taxon>
        <taxon>Levilactobacillus</taxon>
    </lineage>
</organism>
<feature type="domain" description="RNase H type-2" evidence="17">
    <location>
        <begin position="73"/>
        <end position="260"/>
    </location>
</feature>
<dbReference type="Proteomes" id="UP000245080">
    <property type="component" value="Unassembled WGS sequence"/>
</dbReference>
<keyword evidence="13 14" id="KW-0464">Manganese</keyword>
<evidence type="ECO:0000256" key="10">
    <source>
        <dbReference type="ARBA" id="ARBA00022723"/>
    </source>
</evidence>
<evidence type="ECO:0000313" key="18">
    <source>
        <dbReference type="EMBL" id="PWG00819.1"/>
    </source>
</evidence>
<keyword evidence="19" id="KW-1185">Reference proteome</keyword>
<dbReference type="Pfam" id="PF01351">
    <property type="entry name" value="RNase_HII"/>
    <property type="match status" value="1"/>
</dbReference>
<evidence type="ECO:0000256" key="7">
    <source>
        <dbReference type="ARBA" id="ARBA00019179"/>
    </source>
</evidence>
<keyword evidence="8 14" id="KW-0963">Cytoplasm</keyword>
<keyword evidence="11 14" id="KW-0255">Endonuclease</keyword>
<dbReference type="GO" id="GO:0006298">
    <property type="term" value="P:mismatch repair"/>
    <property type="evidence" value="ECO:0007669"/>
    <property type="project" value="TreeGrafter"/>
</dbReference>
<dbReference type="NCBIfam" id="NF000595">
    <property type="entry name" value="PRK00015.1-3"/>
    <property type="match status" value="1"/>
</dbReference>
<sequence length="260" mass="28634">MSQKQPTINEVKQQLLAVISLDDPILTNYAADERKGVQRALKQTQQRIQTALDAEKAFQARLRFERRFWSRHEVVAGVDEVGRGPLAGPVITAAVILPHNFDVPLVNDSKQLTEKTREALYPQILAQAEAVSIGVGSSQLIDQINIYEATRVAMKRAVDGLAIQPTQLIVDAMNIPIDIDQTRLIKGDAKSASVSAASIVAKVYRDHLMATYDQIYPGYGFASNAGYGTKTHLLGLANYGVTPIHRKTFEPVKKHLHVGK</sequence>
<evidence type="ECO:0000256" key="2">
    <source>
        <dbReference type="ARBA" id="ARBA00001946"/>
    </source>
</evidence>
<evidence type="ECO:0000256" key="4">
    <source>
        <dbReference type="ARBA" id="ARBA00004496"/>
    </source>
</evidence>
<name>A0A2V1N0P0_9LACO</name>
<dbReference type="AlphaFoldDB" id="A0A2V1N0P0"/>
<dbReference type="InterPro" id="IPR012337">
    <property type="entry name" value="RNaseH-like_sf"/>
</dbReference>
<dbReference type="InterPro" id="IPR001352">
    <property type="entry name" value="RNase_HII/HIII"/>
</dbReference>
<evidence type="ECO:0000256" key="9">
    <source>
        <dbReference type="ARBA" id="ARBA00022722"/>
    </source>
</evidence>
<proteinExistence type="inferred from homology"/>
<evidence type="ECO:0000256" key="11">
    <source>
        <dbReference type="ARBA" id="ARBA00022759"/>
    </source>
</evidence>
<dbReference type="FunFam" id="3.30.420.10:FF:000006">
    <property type="entry name" value="Ribonuclease HII"/>
    <property type="match status" value="1"/>
</dbReference>
<reference evidence="18 19" key="1">
    <citation type="journal article" date="2018" name="Int. J. Syst. Evol. Microbiol.">
        <title>Lactobacillus bambusae sp. nov., isolated from a traditional fermented Ma-bamboo shoots of Taiwan.</title>
        <authorList>
            <person name="Wang L.-T."/>
        </authorList>
    </citation>
    <scope>NUCLEOTIDE SEQUENCE [LARGE SCALE GENOMIC DNA]</scope>
    <source>
        <strain evidence="18 19">BS-W1</strain>
    </source>
</reference>
<dbReference type="InterPro" id="IPR022898">
    <property type="entry name" value="RNase_HII"/>
</dbReference>
<comment type="cofactor">
    <cofactor evidence="14 15">
        <name>Mn(2+)</name>
        <dbReference type="ChEBI" id="CHEBI:29035"/>
    </cofactor>
    <cofactor evidence="14 15">
        <name>Mg(2+)</name>
        <dbReference type="ChEBI" id="CHEBI:18420"/>
    </cofactor>
    <text evidence="14 15">Manganese or magnesium. Binds 1 divalent metal ion per monomer in the absence of substrate. May bind a second metal ion after substrate binding.</text>
</comment>
<dbReference type="SUPFAM" id="SSF53098">
    <property type="entry name" value="Ribonuclease H-like"/>
    <property type="match status" value="1"/>
</dbReference>
<evidence type="ECO:0000256" key="5">
    <source>
        <dbReference type="ARBA" id="ARBA00007383"/>
    </source>
</evidence>
<feature type="binding site" evidence="14 15">
    <location>
        <position position="171"/>
    </location>
    <ligand>
        <name>a divalent metal cation</name>
        <dbReference type="ChEBI" id="CHEBI:60240"/>
    </ligand>
</feature>
<keyword evidence="10 14" id="KW-0479">Metal-binding</keyword>
<evidence type="ECO:0000256" key="8">
    <source>
        <dbReference type="ARBA" id="ARBA00022490"/>
    </source>
</evidence>
<comment type="caution">
    <text evidence="18">The sequence shown here is derived from an EMBL/GenBank/DDBJ whole genome shotgun (WGS) entry which is preliminary data.</text>
</comment>
<keyword evidence="9 14" id="KW-0540">Nuclease</keyword>
<dbReference type="CDD" id="cd07182">
    <property type="entry name" value="RNase_HII_bacteria_HII_like"/>
    <property type="match status" value="1"/>
</dbReference>
<dbReference type="GO" id="GO:0004523">
    <property type="term" value="F:RNA-DNA hybrid ribonuclease activity"/>
    <property type="evidence" value="ECO:0007669"/>
    <property type="project" value="UniProtKB-UniRule"/>
</dbReference>
<dbReference type="GO" id="GO:0043137">
    <property type="term" value="P:DNA replication, removal of RNA primer"/>
    <property type="evidence" value="ECO:0007669"/>
    <property type="project" value="TreeGrafter"/>
</dbReference>
<dbReference type="EMBL" id="QCXQ01000001">
    <property type="protein sequence ID" value="PWG00819.1"/>
    <property type="molecule type" value="Genomic_DNA"/>
</dbReference>
<evidence type="ECO:0000256" key="13">
    <source>
        <dbReference type="ARBA" id="ARBA00023211"/>
    </source>
</evidence>
<dbReference type="HAMAP" id="MF_00052_B">
    <property type="entry name" value="RNase_HII_B"/>
    <property type="match status" value="1"/>
</dbReference>
<dbReference type="InterPro" id="IPR024567">
    <property type="entry name" value="RNase_HII/HIII_dom"/>
</dbReference>
<comment type="cofactor">
    <cofactor evidence="2">
        <name>Mg(2+)</name>
        <dbReference type="ChEBI" id="CHEBI:18420"/>
    </cofactor>
</comment>
<evidence type="ECO:0000256" key="1">
    <source>
        <dbReference type="ARBA" id="ARBA00000077"/>
    </source>
</evidence>
<dbReference type="GO" id="GO:0032299">
    <property type="term" value="C:ribonuclease H2 complex"/>
    <property type="evidence" value="ECO:0007669"/>
    <property type="project" value="TreeGrafter"/>
</dbReference>
<dbReference type="PROSITE" id="PS51975">
    <property type="entry name" value="RNASE_H_2"/>
    <property type="match status" value="1"/>
</dbReference>
<dbReference type="NCBIfam" id="NF000594">
    <property type="entry name" value="PRK00015.1-1"/>
    <property type="match status" value="1"/>
</dbReference>
<comment type="similarity">
    <text evidence="5 14 16">Belongs to the RNase HII family.</text>
</comment>
<evidence type="ECO:0000256" key="16">
    <source>
        <dbReference type="RuleBase" id="RU003515"/>
    </source>
</evidence>
<evidence type="ECO:0000256" key="3">
    <source>
        <dbReference type="ARBA" id="ARBA00004065"/>
    </source>
</evidence>
<dbReference type="InterPro" id="IPR036397">
    <property type="entry name" value="RNaseH_sf"/>
</dbReference>
<comment type="subcellular location">
    <subcellularLocation>
        <location evidence="4 14">Cytoplasm</location>
    </subcellularLocation>
</comment>
<dbReference type="GO" id="GO:0005737">
    <property type="term" value="C:cytoplasm"/>
    <property type="evidence" value="ECO:0007669"/>
    <property type="project" value="UniProtKB-SubCell"/>
</dbReference>
<accession>A0A2V1N0P0</accession>
<evidence type="ECO:0000256" key="14">
    <source>
        <dbReference type="HAMAP-Rule" id="MF_00052"/>
    </source>
</evidence>
<comment type="catalytic activity">
    <reaction evidence="1 14 15 16">
        <text>Endonucleolytic cleavage to 5'-phosphomonoester.</text>
        <dbReference type="EC" id="3.1.26.4"/>
    </reaction>
</comment>
<dbReference type="PANTHER" id="PTHR10954">
    <property type="entry name" value="RIBONUCLEASE H2 SUBUNIT A"/>
    <property type="match status" value="1"/>
</dbReference>
<evidence type="ECO:0000256" key="6">
    <source>
        <dbReference type="ARBA" id="ARBA00012180"/>
    </source>
</evidence>
<protein>
    <recommendedName>
        <fullName evidence="7 14">Ribonuclease HII</fullName>
        <shortName evidence="14">RNase HII</shortName>
        <ecNumber evidence="6 14">3.1.26.4</ecNumber>
    </recommendedName>
</protein>
<evidence type="ECO:0000313" key="19">
    <source>
        <dbReference type="Proteomes" id="UP000245080"/>
    </source>
</evidence>
<feature type="binding site" evidence="14 15">
    <location>
        <position position="79"/>
    </location>
    <ligand>
        <name>a divalent metal cation</name>
        <dbReference type="ChEBI" id="CHEBI:60240"/>
    </ligand>
</feature>
<dbReference type="GO" id="GO:0003723">
    <property type="term" value="F:RNA binding"/>
    <property type="evidence" value="ECO:0007669"/>
    <property type="project" value="UniProtKB-UniRule"/>
</dbReference>
<evidence type="ECO:0000256" key="15">
    <source>
        <dbReference type="PROSITE-ProRule" id="PRU01319"/>
    </source>
</evidence>
<dbReference type="OrthoDB" id="9803420at2"/>
<dbReference type="GO" id="GO:0030145">
    <property type="term" value="F:manganese ion binding"/>
    <property type="evidence" value="ECO:0007669"/>
    <property type="project" value="UniProtKB-UniRule"/>
</dbReference>